<dbReference type="InterPro" id="IPR040442">
    <property type="entry name" value="Pyrv_kinase-like_dom_sf"/>
</dbReference>
<evidence type="ECO:0000256" key="1">
    <source>
        <dbReference type="ARBA" id="ARBA00004997"/>
    </source>
</evidence>
<evidence type="ECO:0000256" key="13">
    <source>
        <dbReference type="RuleBase" id="RU000504"/>
    </source>
</evidence>
<dbReference type="GO" id="GO:0004743">
    <property type="term" value="F:pyruvate kinase activity"/>
    <property type="evidence" value="ECO:0007669"/>
    <property type="project" value="UniProtKB-EC"/>
</dbReference>
<keyword evidence="18" id="KW-1185">Reference proteome</keyword>
<dbReference type="NCBIfam" id="NF004886">
    <property type="entry name" value="PRK06247.1"/>
    <property type="match status" value="1"/>
</dbReference>
<keyword evidence="4 13" id="KW-0808">Transferase</keyword>
<dbReference type="InterPro" id="IPR015793">
    <property type="entry name" value="Pyrv_Knase_brl"/>
</dbReference>
<evidence type="ECO:0000313" key="17">
    <source>
        <dbReference type="EMBL" id="MFG1374766.1"/>
    </source>
</evidence>
<dbReference type="InterPro" id="IPR011037">
    <property type="entry name" value="Pyrv_Knase-like_insert_dom_sf"/>
</dbReference>
<keyword evidence="6" id="KW-0547">Nucleotide-binding</keyword>
<dbReference type="InterPro" id="IPR015795">
    <property type="entry name" value="Pyrv_Knase_C"/>
</dbReference>
<feature type="region of interest" description="Disordered" evidence="14">
    <location>
        <begin position="479"/>
        <end position="523"/>
    </location>
</feature>
<sequence>MPTKRQQPLKRQRATKIVATVGPASNSEEKLKALFLAGVDVFRLNFSHGTQADHGVVLDRIRRLEKEMNRPIGVIADMQGPKLRIGRFKDGAIAIKAGDILHFDADVDRLGDETRVPIPHPDILAALNVGSTVLCDDGKVRLKVIKKGEGFLEAQVVAGTKLSNNKGFNIPDVVLPLSPLTDKDRLDLEFACEAGVEWIALSFVQRPEDIHEARALIKDRAAVMLKMEKPSAVEYLTELVELSDSIMVARGDLGVEISLAEVPALQKRMIAEARKFGRPVIVATQMLESMITAPVPTRAEVSDVATAVYEGADCVMLSAETAAGQFPVEAVTFMDDIIRHVECDPGYRHVLDATQAEWGKTIGDAVTKATYQAAIAVDASALVAFTLSGTTGLRAARERPAIPILGLTPKMETARRLALSYGVHAVHMKEDIHSFGDMVDTAVRTAVEHGLGKPGDRLAITAGVPFAKPGTTNIMRITTIGADSPPSRHDADTPAVRSPKAHDPKAHEAKAKEAKTPGGKVHA</sequence>
<dbReference type="SUPFAM" id="SSF50800">
    <property type="entry name" value="PK beta-barrel domain-like"/>
    <property type="match status" value="1"/>
</dbReference>
<evidence type="ECO:0000256" key="10">
    <source>
        <dbReference type="ARBA" id="ARBA00023152"/>
    </source>
</evidence>
<reference evidence="17 18" key="1">
    <citation type="submission" date="2024-02" db="EMBL/GenBank/DDBJ databases">
        <title>Expansion and revision of Xanthobacter and proposal of Roseixanthobacter gen. nov.</title>
        <authorList>
            <person name="Soltysiak M.P.M."/>
            <person name="Jalihal A."/>
            <person name="Ory A."/>
            <person name="Chrisophersen C."/>
            <person name="Lee A.D."/>
            <person name="Boulton J."/>
            <person name="Springer M."/>
        </authorList>
    </citation>
    <scope>NUCLEOTIDE SEQUENCE [LARGE SCALE GENOMIC DNA]</scope>
    <source>
        <strain evidence="17 18">23A</strain>
    </source>
</reference>
<gene>
    <name evidence="17" type="primary">pyk</name>
    <name evidence="17" type="ORF">V5F32_21520</name>
</gene>
<evidence type="ECO:0000256" key="12">
    <source>
        <dbReference type="NCBIfam" id="TIGR01064"/>
    </source>
</evidence>
<comment type="caution">
    <text evidence="17">The sequence shown here is derived from an EMBL/GenBank/DDBJ whole genome shotgun (WGS) entry which is preliminary data.</text>
</comment>
<evidence type="ECO:0000256" key="7">
    <source>
        <dbReference type="ARBA" id="ARBA00022777"/>
    </source>
</evidence>
<dbReference type="SUPFAM" id="SSF51621">
    <property type="entry name" value="Phosphoenolpyruvate/pyruvate domain"/>
    <property type="match status" value="1"/>
</dbReference>
<dbReference type="InterPro" id="IPR015806">
    <property type="entry name" value="Pyrv_Knase_insert_dom_sf"/>
</dbReference>
<protein>
    <recommendedName>
        <fullName evidence="3 12">Pyruvate kinase</fullName>
        <ecNumber evidence="3 12">2.7.1.40</ecNumber>
    </recommendedName>
</protein>
<evidence type="ECO:0000256" key="5">
    <source>
        <dbReference type="ARBA" id="ARBA00022723"/>
    </source>
</evidence>
<organism evidence="17 18">
    <name type="scientific">Xanthobacter oligotrophicus</name>
    <dbReference type="NCBI Taxonomy" id="2607286"/>
    <lineage>
        <taxon>Bacteria</taxon>
        <taxon>Pseudomonadati</taxon>
        <taxon>Pseudomonadota</taxon>
        <taxon>Alphaproteobacteria</taxon>
        <taxon>Hyphomicrobiales</taxon>
        <taxon>Xanthobacteraceae</taxon>
        <taxon>Xanthobacter</taxon>
    </lineage>
</organism>
<evidence type="ECO:0000256" key="4">
    <source>
        <dbReference type="ARBA" id="ARBA00022679"/>
    </source>
</evidence>
<evidence type="ECO:0000256" key="14">
    <source>
        <dbReference type="SAM" id="MobiDB-lite"/>
    </source>
</evidence>
<keyword evidence="8" id="KW-0067">ATP-binding</keyword>
<dbReference type="Proteomes" id="UP001604002">
    <property type="component" value="Unassembled WGS sequence"/>
</dbReference>
<dbReference type="Gene3D" id="3.40.1380.20">
    <property type="entry name" value="Pyruvate kinase, C-terminal domain"/>
    <property type="match status" value="1"/>
</dbReference>
<dbReference type="InterPro" id="IPR001697">
    <property type="entry name" value="Pyr_Knase"/>
</dbReference>
<accession>A0ABW7A173</accession>
<keyword evidence="7 13" id="KW-0418">Kinase</keyword>
<keyword evidence="9 13" id="KW-0460">Magnesium</keyword>
<feature type="domain" description="Pyruvate kinase C-terminal" evidence="16">
    <location>
        <begin position="364"/>
        <end position="477"/>
    </location>
</feature>
<feature type="compositionally biased region" description="Basic and acidic residues" evidence="14">
    <location>
        <begin position="500"/>
        <end position="515"/>
    </location>
</feature>
<dbReference type="GO" id="GO:0016301">
    <property type="term" value="F:kinase activity"/>
    <property type="evidence" value="ECO:0007669"/>
    <property type="project" value="UniProtKB-KW"/>
</dbReference>
<dbReference type="RefSeq" id="WP_393994369.1">
    <property type="nucleotide sequence ID" value="NZ_JBAFVH010000015.1"/>
</dbReference>
<dbReference type="InterPro" id="IPR015813">
    <property type="entry name" value="Pyrv/PenolPyrv_kinase-like_dom"/>
</dbReference>
<evidence type="ECO:0000256" key="6">
    <source>
        <dbReference type="ARBA" id="ARBA00022741"/>
    </source>
</evidence>
<name>A0ABW7A173_9HYPH</name>
<feature type="domain" description="Pyruvate kinase barrel" evidence="15">
    <location>
        <begin position="13"/>
        <end position="331"/>
    </location>
</feature>
<dbReference type="PRINTS" id="PR01050">
    <property type="entry name" value="PYRUVTKNASE"/>
</dbReference>
<evidence type="ECO:0000259" key="16">
    <source>
        <dbReference type="Pfam" id="PF02887"/>
    </source>
</evidence>
<evidence type="ECO:0000256" key="3">
    <source>
        <dbReference type="ARBA" id="ARBA00012142"/>
    </source>
</evidence>
<dbReference type="NCBIfam" id="NF004491">
    <property type="entry name" value="PRK05826.1"/>
    <property type="match status" value="1"/>
</dbReference>
<dbReference type="SUPFAM" id="SSF52935">
    <property type="entry name" value="PK C-terminal domain-like"/>
    <property type="match status" value="1"/>
</dbReference>
<comment type="similarity">
    <text evidence="2 13">Belongs to the pyruvate kinase family.</text>
</comment>
<evidence type="ECO:0000256" key="8">
    <source>
        <dbReference type="ARBA" id="ARBA00022840"/>
    </source>
</evidence>
<evidence type="ECO:0000256" key="2">
    <source>
        <dbReference type="ARBA" id="ARBA00008663"/>
    </source>
</evidence>
<evidence type="ECO:0000256" key="11">
    <source>
        <dbReference type="ARBA" id="ARBA00023317"/>
    </source>
</evidence>
<proteinExistence type="inferred from homology"/>
<evidence type="ECO:0000259" key="15">
    <source>
        <dbReference type="Pfam" id="PF00224"/>
    </source>
</evidence>
<dbReference type="InterPro" id="IPR036918">
    <property type="entry name" value="Pyrv_Knase_C_sf"/>
</dbReference>
<keyword evidence="11 17" id="KW-0670">Pyruvate</keyword>
<keyword evidence="10 13" id="KW-0324">Glycolysis</keyword>
<dbReference type="Pfam" id="PF02887">
    <property type="entry name" value="PK_C"/>
    <property type="match status" value="1"/>
</dbReference>
<dbReference type="Gene3D" id="3.20.20.60">
    <property type="entry name" value="Phosphoenolpyruvate-binding domains"/>
    <property type="match status" value="1"/>
</dbReference>
<keyword evidence="5" id="KW-0479">Metal-binding</keyword>
<comment type="catalytic activity">
    <reaction evidence="13">
        <text>pyruvate + ATP = phosphoenolpyruvate + ADP + H(+)</text>
        <dbReference type="Rhea" id="RHEA:18157"/>
        <dbReference type="ChEBI" id="CHEBI:15361"/>
        <dbReference type="ChEBI" id="CHEBI:15378"/>
        <dbReference type="ChEBI" id="CHEBI:30616"/>
        <dbReference type="ChEBI" id="CHEBI:58702"/>
        <dbReference type="ChEBI" id="CHEBI:456216"/>
        <dbReference type="EC" id="2.7.1.40"/>
    </reaction>
</comment>
<dbReference type="NCBIfam" id="TIGR01064">
    <property type="entry name" value="pyruv_kin"/>
    <property type="match status" value="1"/>
</dbReference>
<evidence type="ECO:0000313" key="18">
    <source>
        <dbReference type="Proteomes" id="UP001604002"/>
    </source>
</evidence>
<dbReference type="Pfam" id="PF00224">
    <property type="entry name" value="PK"/>
    <property type="match status" value="1"/>
</dbReference>
<dbReference type="EC" id="2.7.1.40" evidence="3 12"/>
<evidence type="ECO:0000256" key="9">
    <source>
        <dbReference type="ARBA" id="ARBA00022842"/>
    </source>
</evidence>
<dbReference type="PANTHER" id="PTHR11817">
    <property type="entry name" value="PYRUVATE KINASE"/>
    <property type="match status" value="1"/>
</dbReference>
<dbReference type="Gene3D" id="2.40.33.10">
    <property type="entry name" value="PK beta-barrel domain-like"/>
    <property type="match status" value="1"/>
</dbReference>
<comment type="pathway">
    <text evidence="1 13">Carbohydrate degradation; glycolysis; pyruvate from D-glyceraldehyde 3-phosphate: step 5/5.</text>
</comment>
<dbReference type="NCBIfam" id="NF004978">
    <property type="entry name" value="PRK06354.1"/>
    <property type="match status" value="1"/>
</dbReference>
<dbReference type="EMBL" id="JBAFVH010000015">
    <property type="protein sequence ID" value="MFG1374766.1"/>
    <property type="molecule type" value="Genomic_DNA"/>
</dbReference>